<sequence>MNKHIRICNGFNSSQIHFITSTRNNSLQLINSSTSSLLISSSSSSSNNKTLESHKKMTNLLAVLSFSYSYWTS</sequence>
<accession>A0A815NPC0</accession>
<comment type="caution">
    <text evidence="1">The sequence shown here is derived from an EMBL/GenBank/DDBJ whole genome shotgun (WGS) entry which is preliminary data.</text>
</comment>
<dbReference type="EMBL" id="CAJNOT010004708">
    <property type="protein sequence ID" value="CAF1442469.1"/>
    <property type="molecule type" value="Genomic_DNA"/>
</dbReference>
<name>A0A815NPC0_9BILA</name>
<dbReference type="Proteomes" id="UP000663864">
    <property type="component" value="Unassembled WGS sequence"/>
</dbReference>
<evidence type="ECO:0000313" key="1">
    <source>
        <dbReference type="EMBL" id="CAF1442469.1"/>
    </source>
</evidence>
<dbReference type="EMBL" id="CAJOBD010005795">
    <property type="protein sequence ID" value="CAF4042794.1"/>
    <property type="molecule type" value="Genomic_DNA"/>
</dbReference>
<proteinExistence type="predicted"/>
<reference evidence="1" key="1">
    <citation type="submission" date="2021-02" db="EMBL/GenBank/DDBJ databases">
        <authorList>
            <person name="Nowell W R."/>
        </authorList>
    </citation>
    <scope>NUCLEOTIDE SEQUENCE</scope>
</reference>
<organism evidence="1 3">
    <name type="scientific">Rotaria sordida</name>
    <dbReference type="NCBI Taxonomy" id="392033"/>
    <lineage>
        <taxon>Eukaryota</taxon>
        <taxon>Metazoa</taxon>
        <taxon>Spiralia</taxon>
        <taxon>Gnathifera</taxon>
        <taxon>Rotifera</taxon>
        <taxon>Eurotatoria</taxon>
        <taxon>Bdelloidea</taxon>
        <taxon>Philodinida</taxon>
        <taxon>Philodinidae</taxon>
        <taxon>Rotaria</taxon>
    </lineage>
</organism>
<gene>
    <name evidence="2" type="ORF">JBS370_LOCUS28597</name>
    <name evidence="1" type="ORF">ZHD862_LOCUS34882</name>
</gene>
<protein>
    <submittedName>
        <fullName evidence="1">Uncharacterized protein</fullName>
    </submittedName>
</protein>
<evidence type="ECO:0000313" key="2">
    <source>
        <dbReference type="EMBL" id="CAF4042794.1"/>
    </source>
</evidence>
<dbReference type="AlphaFoldDB" id="A0A815NPC0"/>
<evidence type="ECO:0000313" key="3">
    <source>
        <dbReference type="Proteomes" id="UP000663864"/>
    </source>
</evidence>
<dbReference type="Proteomes" id="UP000663836">
    <property type="component" value="Unassembled WGS sequence"/>
</dbReference>